<dbReference type="InterPro" id="IPR007278">
    <property type="entry name" value="DUF397"/>
</dbReference>
<feature type="domain" description="DUF397" evidence="1">
    <location>
        <begin position="6"/>
        <end position="56"/>
    </location>
</feature>
<protein>
    <recommendedName>
        <fullName evidence="1">DUF397 domain-containing protein</fullName>
    </recommendedName>
</protein>
<comment type="caution">
    <text evidence="2">The sequence shown here is derived from an EMBL/GenBank/DDBJ whole genome shotgun (WGS) entry which is preliminary data.</text>
</comment>
<evidence type="ECO:0000259" key="1">
    <source>
        <dbReference type="Pfam" id="PF04149"/>
    </source>
</evidence>
<dbReference type="Proteomes" id="UP000037020">
    <property type="component" value="Unassembled WGS sequence"/>
</dbReference>
<organism evidence="2 3">
    <name type="scientific">Streptomyces varsoviensis</name>
    <dbReference type="NCBI Taxonomy" id="67373"/>
    <lineage>
        <taxon>Bacteria</taxon>
        <taxon>Bacillati</taxon>
        <taxon>Actinomycetota</taxon>
        <taxon>Actinomycetes</taxon>
        <taxon>Kitasatosporales</taxon>
        <taxon>Streptomycetaceae</taxon>
        <taxon>Streptomyces</taxon>
    </lineage>
</organism>
<proteinExistence type="predicted"/>
<reference evidence="2 3" key="1">
    <citation type="submission" date="2015-07" db="EMBL/GenBank/DDBJ databases">
        <authorList>
            <person name="Ju K.-S."/>
            <person name="Doroghazi J.R."/>
            <person name="Metcalf W.W."/>
        </authorList>
    </citation>
    <scope>NUCLEOTIDE SEQUENCE [LARGE SCALE GENOMIC DNA]</scope>
    <source>
        <strain evidence="2 3">NRRL B-3589</strain>
    </source>
</reference>
<sequence>MPVFDFVKSSYSTASDECVEIAINVPGTVAIRDSKTPSGPTLHVTPAAWAAFREAIVQEDAA</sequence>
<dbReference type="RefSeq" id="WP_030887144.1">
    <property type="nucleotide sequence ID" value="NZ_JBIRHZ010000003.1"/>
</dbReference>
<dbReference type="Pfam" id="PF04149">
    <property type="entry name" value="DUF397"/>
    <property type="match status" value="1"/>
</dbReference>
<evidence type="ECO:0000313" key="2">
    <source>
        <dbReference type="EMBL" id="KOG85878.1"/>
    </source>
</evidence>
<evidence type="ECO:0000313" key="3">
    <source>
        <dbReference type="Proteomes" id="UP000037020"/>
    </source>
</evidence>
<name>A0ABR5IXI4_9ACTN</name>
<keyword evidence="3" id="KW-1185">Reference proteome</keyword>
<gene>
    <name evidence="2" type="ORF">ADK38_34220</name>
</gene>
<accession>A0ABR5IXI4</accession>
<dbReference type="EMBL" id="LGUT01003153">
    <property type="protein sequence ID" value="KOG85878.1"/>
    <property type="molecule type" value="Genomic_DNA"/>
</dbReference>